<evidence type="ECO:0000313" key="3">
    <source>
        <dbReference type="Proteomes" id="UP000199628"/>
    </source>
</evidence>
<accession>A0A1G6T5Y7</accession>
<gene>
    <name evidence="2" type="ORF">SAMN04488239_10614</name>
</gene>
<dbReference type="InterPro" id="IPR001173">
    <property type="entry name" value="Glyco_trans_2-like"/>
</dbReference>
<dbReference type="RefSeq" id="WP_093030622.1">
    <property type="nucleotide sequence ID" value="NZ_FMZV01000006.1"/>
</dbReference>
<dbReference type="PANTHER" id="PTHR43179">
    <property type="entry name" value="RHAMNOSYLTRANSFERASE WBBL"/>
    <property type="match status" value="1"/>
</dbReference>
<dbReference type="Pfam" id="PF00535">
    <property type="entry name" value="Glycos_transf_2"/>
    <property type="match status" value="1"/>
</dbReference>
<reference evidence="3" key="1">
    <citation type="submission" date="2016-10" db="EMBL/GenBank/DDBJ databases">
        <authorList>
            <person name="Varghese N."/>
            <person name="Submissions S."/>
        </authorList>
    </citation>
    <scope>NUCLEOTIDE SEQUENCE [LARGE SCALE GENOMIC DNA]</scope>
    <source>
        <strain evidence="3">CGMCC 1.9108</strain>
    </source>
</reference>
<proteinExistence type="predicted"/>
<protein>
    <recommendedName>
        <fullName evidence="1">Glycosyltransferase 2-like domain-containing protein</fullName>
    </recommendedName>
</protein>
<name>A0A1G6T5Y7_9RHOB</name>
<dbReference type="InterPro" id="IPR029044">
    <property type="entry name" value="Nucleotide-diphossugar_trans"/>
</dbReference>
<organism evidence="2 3">
    <name type="scientific">Ruegeria marina</name>
    <dbReference type="NCBI Taxonomy" id="639004"/>
    <lineage>
        <taxon>Bacteria</taxon>
        <taxon>Pseudomonadati</taxon>
        <taxon>Pseudomonadota</taxon>
        <taxon>Alphaproteobacteria</taxon>
        <taxon>Rhodobacterales</taxon>
        <taxon>Roseobacteraceae</taxon>
        <taxon>Ruegeria</taxon>
    </lineage>
</organism>
<sequence length="335" mass="36957">MNEPTVLTVILNYRTPDLTIRACEAAMREMQDLPGEVIVVDNDSGDGSVERLKQAAAAHGWDAGGRFRIVESGRNGGFGAGMNFGMRAGLSDGSAPDFYYLLNSDAWPDPGCIRGLRDFLVATPRAGFAASAVRGDDNAPHLTAFRFPSAAGEFEAAARTGPISRLLRNRIIAPPLPRTRTRVDWASGASLMVRREVIETTGGFDETFFLYFEETDLCRRAAAAGWETWYLPEVGVVHIGSASTGMRKWKRTPQYWFDSRLHYSLKNHGRAYTLWTTLALIAGTLVWRLRQLIRHKPSSDPDGFLTDLIAHSLRRTLARTPASPTPAAAFPEDSR</sequence>
<dbReference type="SUPFAM" id="SSF53448">
    <property type="entry name" value="Nucleotide-diphospho-sugar transferases"/>
    <property type="match status" value="1"/>
</dbReference>
<dbReference type="EMBL" id="FMZV01000006">
    <property type="protein sequence ID" value="SDD24421.1"/>
    <property type="molecule type" value="Genomic_DNA"/>
</dbReference>
<evidence type="ECO:0000259" key="1">
    <source>
        <dbReference type="Pfam" id="PF00535"/>
    </source>
</evidence>
<keyword evidence="3" id="KW-1185">Reference proteome</keyword>
<dbReference type="CDD" id="cd04186">
    <property type="entry name" value="GT_2_like_c"/>
    <property type="match status" value="1"/>
</dbReference>
<dbReference type="Proteomes" id="UP000199628">
    <property type="component" value="Unassembled WGS sequence"/>
</dbReference>
<dbReference type="AlphaFoldDB" id="A0A1G6T5Y7"/>
<evidence type="ECO:0000313" key="2">
    <source>
        <dbReference type="EMBL" id="SDD24421.1"/>
    </source>
</evidence>
<dbReference type="PANTHER" id="PTHR43179:SF7">
    <property type="entry name" value="RHAMNOSYLTRANSFERASE WBBL"/>
    <property type="match status" value="1"/>
</dbReference>
<dbReference type="Gene3D" id="3.90.550.10">
    <property type="entry name" value="Spore Coat Polysaccharide Biosynthesis Protein SpsA, Chain A"/>
    <property type="match status" value="1"/>
</dbReference>
<feature type="domain" description="Glycosyltransferase 2-like" evidence="1">
    <location>
        <begin position="19"/>
        <end position="140"/>
    </location>
</feature>
<dbReference type="STRING" id="639004.SAMN04488239_10614"/>
<dbReference type="OrthoDB" id="9771846at2"/>